<comment type="function">
    <text evidence="5 6 7">Associates with the EF-Tu.GDP complex and induces the exchange of GDP to GTP. It remains bound to the aminoacyl-tRNA.EF-Tu.GTP complex up to the GTP hydrolysis stage on the ribosome.</text>
</comment>
<evidence type="ECO:0000256" key="4">
    <source>
        <dbReference type="ARBA" id="ARBA00022917"/>
    </source>
</evidence>
<dbReference type="PROSITE" id="PS01126">
    <property type="entry name" value="EF_TS_1"/>
    <property type="match status" value="1"/>
</dbReference>
<dbReference type="PATRIC" id="fig|665004.4.peg.381"/>
<evidence type="ECO:0000259" key="9">
    <source>
        <dbReference type="Pfam" id="PF00889"/>
    </source>
</evidence>
<evidence type="ECO:0000256" key="6">
    <source>
        <dbReference type="HAMAP-Rule" id="MF_00050"/>
    </source>
</evidence>
<sequence>MANYTAADVKRLREITGAGMMACKKALEESAGDFDKAIEALRIKGAKDVGKRAERTAANGLIALVQNDDTSAVLLELNCETDFVAKNEKFQQLAADLAEFVARTDPSDVPSLLAAEYADGKTVAQVIEENSAVIGEKLEVRRFVKVEGAYVASYMHKSDPDLPPTLGVLVELDKANPEVAKDLAQQIAALAPKYISRDDVPADVLENERRIAEATAREEGKPEKALPKIIEGRVNGFLKDVTLLGQPFVKENKKTVQKIVDEAGVTVRRFVRFKVGQA</sequence>
<dbReference type="FunFam" id="1.10.286.20:FF:000001">
    <property type="entry name" value="Elongation factor Ts"/>
    <property type="match status" value="1"/>
</dbReference>
<evidence type="ECO:0000256" key="8">
    <source>
        <dbReference type="RuleBase" id="RU000643"/>
    </source>
</evidence>
<dbReference type="CDD" id="cd14275">
    <property type="entry name" value="UBA_EF-Ts"/>
    <property type="match status" value="1"/>
</dbReference>
<keyword evidence="4 6" id="KW-0648">Protein biosynthesis</keyword>
<protein>
    <recommendedName>
        <fullName evidence="2 6">Elongation factor Ts</fullName>
        <shortName evidence="6">EF-Ts</shortName>
    </recommendedName>
</protein>
<dbReference type="RefSeq" id="WP_068753171.1">
    <property type="nucleotide sequence ID" value="NZ_KQ950180.1"/>
</dbReference>
<keyword evidence="11" id="KW-1185">Reference proteome</keyword>
<name>A0A147KG91_THECS</name>
<dbReference type="InterPro" id="IPR014039">
    <property type="entry name" value="Transl_elong_EFTs/EF1B_dimer"/>
</dbReference>
<dbReference type="SUPFAM" id="SSF54713">
    <property type="entry name" value="Elongation factor Ts (EF-Ts), dimerisation domain"/>
    <property type="match status" value="2"/>
</dbReference>
<evidence type="ECO:0000256" key="1">
    <source>
        <dbReference type="ARBA" id="ARBA00005532"/>
    </source>
</evidence>
<dbReference type="EMBL" id="LGEM01000094">
    <property type="protein sequence ID" value="KUP96313.1"/>
    <property type="molecule type" value="Genomic_DNA"/>
</dbReference>
<evidence type="ECO:0000256" key="3">
    <source>
        <dbReference type="ARBA" id="ARBA00022768"/>
    </source>
</evidence>
<evidence type="ECO:0000256" key="5">
    <source>
        <dbReference type="ARBA" id="ARBA00025453"/>
    </source>
</evidence>
<reference evidence="11" key="1">
    <citation type="journal article" date="2017" name="Acta Aliment.">
        <title>Plant polysaccharide degrading enzyme system of Thermpbifida cellulosilytica TB100 revealed by de novo genome project data.</title>
        <authorList>
            <person name="Toth A."/>
            <person name="Baka E."/>
            <person name="Luzics S."/>
            <person name="Bata-Vidacs I."/>
            <person name="Nagy I."/>
            <person name="Balint B."/>
            <person name="Herceg R."/>
            <person name="Olasz F."/>
            <person name="Wilk T."/>
            <person name="Nagy T."/>
            <person name="Kriszt B."/>
            <person name="Nagy I."/>
            <person name="Kukolya J."/>
        </authorList>
    </citation>
    <scope>NUCLEOTIDE SEQUENCE [LARGE SCALE GENOMIC DNA]</scope>
    <source>
        <strain evidence="11">TB100</strain>
    </source>
</reference>
<evidence type="ECO:0000256" key="7">
    <source>
        <dbReference type="RuleBase" id="RU000642"/>
    </source>
</evidence>
<evidence type="ECO:0000313" key="11">
    <source>
        <dbReference type="Proteomes" id="UP000074382"/>
    </source>
</evidence>
<keyword evidence="6" id="KW-0963">Cytoplasm</keyword>
<dbReference type="PANTHER" id="PTHR11741">
    <property type="entry name" value="ELONGATION FACTOR TS"/>
    <property type="match status" value="1"/>
</dbReference>
<proteinExistence type="inferred from homology"/>
<dbReference type="Gene3D" id="3.30.479.20">
    <property type="entry name" value="Elongation factor Ts, dimerisation domain"/>
    <property type="match status" value="2"/>
</dbReference>
<keyword evidence="3 6" id="KW-0251">Elongation factor</keyword>
<dbReference type="NCBIfam" id="TIGR00116">
    <property type="entry name" value="tsf"/>
    <property type="match status" value="1"/>
</dbReference>
<evidence type="ECO:0000256" key="2">
    <source>
        <dbReference type="ARBA" id="ARBA00016956"/>
    </source>
</evidence>
<evidence type="ECO:0000313" key="10">
    <source>
        <dbReference type="EMBL" id="KUP96313.1"/>
    </source>
</evidence>
<dbReference type="HAMAP" id="MF_00050">
    <property type="entry name" value="EF_Ts"/>
    <property type="match status" value="1"/>
</dbReference>
<dbReference type="GO" id="GO:0005737">
    <property type="term" value="C:cytoplasm"/>
    <property type="evidence" value="ECO:0007669"/>
    <property type="project" value="UniProtKB-SubCell"/>
</dbReference>
<comment type="subcellular location">
    <subcellularLocation>
        <location evidence="6 8">Cytoplasm</location>
    </subcellularLocation>
</comment>
<dbReference type="InterPro" id="IPR001816">
    <property type="entry name" value="Transl_elong_EFTs/EF1B"/>
</dbReference>
<comment type="caution">
    <text evidence="10">The sequence shown here is derived from an EMBL/GenBank/DDBJ whole genome shotgun (WGS) entry which is preliminary data.</text>
</comment>
<accession>A0A147KG91</accession>
<organism evidence="10 11">
    <name type="scientific">Thermobifida cellulosilytica TB100</name>
    <dbReference type="NCBI Taxonomy" id="665004"/>
    <lineage>
        <taxon>Bacteria</taxon>
        <taxon>Bacillati</taxon>
        <taxon>Actinomycetota</taxon>
        <taxon>Actinomycetes</taxon>
        <taxon>Streptosporangiales</taxon>
        <taxon>Nocardiopsidaceae</taxon>
        <taxon>Thermobifida</taxon>
    </lineage>
</organism>
<dbReference type="OrthoDB" id="9808348at2"/>
<dbReference type="STRING" id="665004.AC529_12815"/>
<dbReference type="Pfam" id="PF00889">
    <property type="entry name" value="EF_TS"/>
    <property type="match status" value="1"/>
</dbReference>
<dbReference type="InterPro" id="IPR009060">
    <property type="entry name" value="UBA-like_sf"/>
</dbReference>
<dbReference type="InterPro" id="IPR036402">
    <property type="entry name" value="EF-Ts_dimer_sf"/>
</dbReference>
<dbReference type="PROSITE" id="PS01127">
    <property type="entry name" value="EF_TS_2"/>
    <property type="match status" value="1"/>
</dbReference>
<gene>
    <name evidence="6" type="primary">tsf</name>
    <name evidence="10" type="ORF">AC529_12815</name>
</gene>
<comment type="similarity">
    <text evidence="1 6 7">Belongs to the EF-Ts family.</text>
</comment>
<dbReference type="AlphaFoldDB" id="A0A147KG91"/>
<feature type="domain" description="Translation elongation factor EFTs/EF1B dimerisation" evidence="9">
    <location>
        <begin position="72"/>
        <end position="277"/>
    </location>
</feature>
<feature type="region of interest" description="Involved in Mg(2+) ion dislocation from EF-Tu" evidence="6">
    <location>
        <begin position="81"/>
        <end position="84"/>
    </location>
</feature>
<dbReference type="PANTHER" id="PTHR11741:SF0">
    <property type="entry name" value="ELONGATION FACTOR TS, MITOCHONDRIAL"/>
    <property type="match status" value="1"/>
</dbReference>
<dbReference type="FunFam" id="1.10.8.10:FF:000001">
    <property type="entry name" value="Elongation factor Ts"/>
    <property type="match status" value="1"/>
</dbReference>
<dbReference type="SUPFAM" id="SSF46934">
    <property type="entry name" value="UBA-like"/>
    <property type="match status" value="1"/>
</dbReference>
<dbReference type="Gene3D" id="1.10.286.20">
    <property type="match status" value="1"/>
</dbReference>
<dbReference type="Gene3D" id="1.10.8.10">
    <property type="entry name" value="DNA helicase RuvA subunit, C-terminal domain"/>
    <property type="match status" value="1"/>
</dbReference>
<dbReference type="InterPro" id="IPR018101">
    <property type="entry name" value="Transl_elong_Ts_CS"/>
</dbReference>
<dbReference type="Proteomes" id="UP000074382">
    <property type="component" value="Unassembled WGS sequence"/>
</dbReference>
<dbReference type="GO" id="GO:0003746">
    <property type="term" value="F:translation elongation factor activity"/>
    <property type="evidence" value="ECO:0007669"/>
    <property type="project" value="UniProtKB-UniRule"/>
</dbReference>